<dbReference type="InterPro" id="IPR001608">
    <property type="entry name" value="Ala_racemase_N"/>
</dbReference>
<accession>A0A1I2LCZ0</accession>
<name>A0A1I2LCZ0_9BACT</name>
<gene>
    <name evidence="4" type="ORF">SAMN05216283_11557</name>
</gene>
<dbReference type="PANTHER" id="PTHR28004:SF2">
    <property type="entry name" value="D-SERINE DEHYDRATASE"/>
    <property type="match status" value="1"/>
</dbReference>
<dbReference type="SUPFAM" id="SSF51419">
    <property type="entry name" value="PLP-binding barrel"/>
    <property type="match status" value="1"/>
</dbReference>
<keyword evidence="5" id="KW-1185">Reference proteome</keyword>
<evidence type="ECO:0000256" key="2">
    <source>
        <dbReference type="ARBA" id="ARBA00023239"/>
    </source>
</evidence>
<evidence type="ECO:0000259" key="3">
    <source>
        <dbReference type="SMART" id="SM01119"/>
    </source>
</evidence>
<proteinExistence type="inferred from homology"/>
<dbReference type="SMART" id="SM01119">
    <property type="entry name" value="D-ser_dehydrat"/>
    <property type="match status" value="1"/>
</dbReference>
<keyword evidence="2" id="KW-0456">Lyase</keyword>
<dbReference type="Proteomes" id="UP000198964">
    <property type="component" value="Unassembled WGS sequence"/>
</dbReference>
<dbReference type="InterPro" id="IPR042208">
    <property type="entry name" value="D-ser_dehydrat-like_sf"/>
</dbReference>
<comment type="similarity">
    <text evidence="1">Belongs to the DSD1 family.</text>
</comment>
<dbReference type="InterPro" id="IPR029066">
    <property type="entry name" value="PLP-binding_barrel"/>
</dbReference>
<dbReference type="GO" id="GO:0008721">
    <property type="term" value="F:D-serine ammonia-lyase activity"/>
    <property type="evidence" value="ECO:0007669"/>
    <property type="project" value="TreeGrafter"/>
</dbReference>
<dbReference type="RefSeq" id="WP_093921489.1">
    <property type="nucleotide sequence ID" value="NZ_FONW01000015.1"/>
</dbReference>
<reference evidence="4 5" key="1">
    <citation type="submission" date="2016-10" db="EMBL/GenBank/DDBJ databases">
        <authorList>
            <person name="de Groot N.N."/>
        </authorList>
    </citation>
    <scope>NUCLEOTIDE SEQUENCE [LARGE SCALE GENOMIC DNA]</scope>
    <source>
        <strain evidence="4 5">CGMCC 1.9156</strain>
    </source>
</reference>
<evidence type="ECO:0000313" key="5">
    <source>
        <dbReference type="Proteomes" id="UP000198964"/>
    </source>
</evidence>
<feature type="domain" description="D-serine dehydratase-like" evidence="3">
    <location>
        <begin position="248"/>
        <end position="355"/>
    </location>
</feature>
<dbReference type="InterPro" id="IPR051466">
    <property type="entry name" value="D-amino_acid_metab_enzyme"/>
</dbReference>
<sequence>MDIVRPTLVLDKEVCLRNIKRMADKAKAKNLFFRPHFKTHQSAEIGEWFRDVGVTAITVSSVHMANYFAQHGWKDITIALPVNPLEINDINSLANKINLNLLVENRDTMIQLDKFIKSPVGIFIEIDTGYNRTGIMASKTNQIDAILKICSQNPNLQFKGFLTHAGHTYKTKTKHEIFNIHFDALLKMRGLKSRYRKDWPDLIVSLGDTPSASICENFDGVDELRPGNFVFYDLMQHKLGSCSFEDIAIRLVCPVIAKHGSRNEVTIYGGAIHISKDSIVNIDGKNLYGKIVVREGKEKILLDEKNYLCDMSQEHGILKITFRDFHRFNVGDLVEIIPVHSCLTVNLMGNYHTTEGEQLSTIRKADF</sequence>
<dbReference type="InterPro" id="IPR026956">
    <property type="entry name" value="D-ser_dehydrat-like_dom"/>
</dbReference>
<dbReference type="PANTHER" id="PTHR28004">
    <property type="entry name" value="ZGC:162816-RELATED"/>
    <property type="match status" value="1"/>
</dbReference>
<dbReference type="Pfam" id="PF01168">
    <property type="entry name" value="Ala_racemase_N"/>
    <property type="match status" value="1"/>
</dbReference>
<dbReference type="AlphaFoldDB" id="A0A1I2LCZ0"/>
<dbReference type="GO" id="GO:0036088">
    <property type="term" value="P:D-serine catabolic process"/>
    <property type="evidence" value="ECO:0007669"/>
    <property type="project" value="TreeGrafter"/>
</dbReference>
<organism evidence="4 5">
    <name type="scientific">Sunxiuqinia elliptica</name>
    <dbReference type="NCBI Taxonomy" id="655355"/>
    <lineage>
        <taxon>Bacteria</taxon>
        <taxon>Pseudomonadati</taxon>
        <taxon>Bacteroidota</taxon>
        <taxon>Bacteroidia</taxon>
        <taxon>Marinilabiliales</taxon>
        <taxon>Prolixibacteraceae</taxon>
        <taxon>Sunxiuqinia</taxon>
    </lineage>
</organism>
<dbReference type="EMBL" id="FONW01000015">
    <property type="protein sequence ID" value="SFF76350.1"/>
    <property type="molecule type" value="Genomic_DNA"/>
</dbReference>
<protein>
    <submittedName>
        <fullName evidence="4">D-serine deaminase, pyridoxal phosphate-dependent</fullName>
    </submittedName>
</protein>
<dbReference type="Pfam" id="PF14031">
    <property type="entry name" value="D-ser_dehydrat"/>
    <property type="match status" value="1"/>
</dbReference>
<dbReference type="Gene3D" id="2.40.37.20">
    <property type="entry name" value="D-serine dehydratase-like domain"/>
    <property type="match status" value="1"/>
</dbReference>
<evidence type="ECO:0000313" key="4">
    <source>
        <dbReference type="EMBL" id="SFF76350.1"/>
    </source>
</evidence>
<dbReference type="Gene3D" id="3.20.20.10">
    <property type="entry name" value="Alanine racemase"/>
    <property type="match status" value="1"/>
</dbReference>
<evidence type="ECO:0000256" key="1">
    <source>
        <dbReference type="ARBA" id="ARBA00005323"/>
    </source>
</evidence>